<dbReference type="InterPro" id="IPR018247">
    <property type="entry name" value="EF_Hand_1_Ca_BS"/>
</dbReference>
<dbReference type="PANTHER" id="PTHR24045">
    <property type="match status" value="1"/>
</dbReference>
<evidence type="ECO:0000256" key="4">
    <source>
        <dbReference type="ARBA" id="ARBA00023157"/>
    </source>
</evidence>
<dbReference type="InterPro" id="IPR047141">
    <property type="entry name" value="Stealth"/>
</dbReference>
<dbReference type="InterPro" id="IPR031357">
    <property type="entry name" value="Stealth_CR3"/>
</dbReference>
<evidence type="ECO:0000313" key="10">
    <source>
        <dbReference type="Proteomes" id="UP000593567"/>
    </source>
</evidence>
<feature type="region of interest" description="Disordered" evidence="6">
    <location>
        <begin position="708"/>
        <end position="732"/>
    </location>
</feature>
<dbReference type="InterPro" id="IPR031356">
    <property type="entry name" value="Stealth_CR4"/>
</dbReference>
<evidence type="ECO:0000313" key="9">
    <source>
        <dbReference type="EMBL" id="KAF6039228.1"/>
    </source>
</evidence>
<dbReference type="InterPro" id="IPR021520">
    <property type="entry name" value="Stealth_CR2"/>
</dbReference>
<name>A0A7J7KM39_BUGNE</name>
<dbReference type="OrthoDB" id="263283at2759"/>
<organism evidence="9 10">
    <name type="scientific">Bugula neritina</name>
    <name type="common">Brown bryozoan</name>
    <name type="synonym">Sertularia neritina</name>
    <dbReference type="NCBI Taxonomy" id="10212"/>
    <lineage>
        <taxon>Eukaryota</taxon>
        <taxon>Metazoa</taxon>
        <taxon>Spiralia</taxon>
        <taxon>Lophotrochozoa</taxon>
        <taxon>Bryozoa</taxon>
        <taxon>Gymnolaemata</taxon>
        <taxon>Cheilostomatida</taxon>
        <taxon>Flustrina</taxon>
        <taxon>Buguloidea</taxon>
        <taxon>Bugulidae</taxon>
        <taxon>Bugula</taxon>
    </lineage>
</organism>
<evidence type="ECO:0000256" key="5">
    <source>
        <dbReference type="ARBA" id="ARBA00023180"/>
    </source>
</evidence>
<comment type="caution">
    <text evidence="9">The sequence shown here is derived from an EMBL/GenBank/DDBJ whole genome shotgun (WGS) entry which is preliminary data.</text>
</comment>
<gene>
    <name evidence="9" type="ORF">EB796_002471</name>
</gene>
<accession>A0A7J7KM39</accession>
<dbReference type="InterPro" id="IPR031358">
    <property type="entry name" value="Stealth_CR1"/>
</dbReference>
<dbReference type="PROSITE" id="PS50258">
    <property type="entry name" value="LNR"/>
    <property type="match status" value="1"/>
</dbReference>
<evidence type="ECO:0000256" key="2">
    <source>
        <dbReference type="ARBA" id="ARBA00022679"/>
    </source>
</evidence>
<dbReference type="EMBL" id="VXIV02000290">
    <property type="protein sequence ID" value="KAF6039228.1"/>
    <property type="molecule type" value="Genomic_DNA"/>
</dbReference>
<dbReference type="Gene3D" id="3.30.300.320">
    <property type="match status" value="1"/>
</dbReference>
<evidence type="ECO:0000256" key="6">
    <source>
        <dbReference type="SAM" id="MobiDB-lite"/>
    </source>
</evidence>
<dbReference type="GO" id="GO:0005794">
    <property type="term" value="C:Golgi apparatus"/>
    <property type="evidence" value="ECO:0007669"/>
    <property type="project" value="TreeGrafter"/>
</dbReference>
<dbReference type="Pfam" id="PF00066">
    <property type="entry name" value="Notch"/>
    <property type="match status" value="2"/>
</dbReference>
<evidence type="ECO:0000256" key="3">
    <source>
        <dbReference type="ARBA" id="ARBA00022737"/>
    </source>
</evidence>
<keyword evidence="4" id="KW-1015">Disulfide bond</keyword>
<keyword evidence="2" id="KW-0808">Transferase</keyword>
<dbReference type="PROSITE" id="PS00018">
    <property type="entry name" value="EF_HAND_1"/>
    <property type="match status" value="1"/>
</dbReference>
<keyword evidence="7" id="KW-1133">Transmembrane helix</keyword>
<keyword evidence="7" id="KW-0812">Transmembrane</keyword>
<comment type="similarity">
    <text evidence="1">Belongs to the stealth family.</text>
</comment>
<dbReference type="SMART" id="SM00004">
    <property type="entry name" value="NL"/>
    <property type="match status" value="2"/>
</dbReference>
<evidence type="ECO:0000256" key="7">
    <source>
        <dbReference type="SAM" id="Phobius"/>
    </source>
</evidence>
<feature type="transmembrane region" description="Helical" evidence="7">
    <location>
        <begin position="1206"/>
        <end position="1227"/>
    </location>
</feature>
<dbReference type="InterPro" id="IPR000800">
    <property type="entry name" value="Notch_dom"/>
</dbReference>
<dbReference type="Pfam" id="PF17103">
    <property type="entry name" value="Stealth_CR4"/>
    <property type="match status" value="1"/>
</dbReference>
<keyword evidence="5" id="KW-0325">Glycoprotein</keyword>
<evidence type="ECO:0000259" key="8">
    <source>
        <dbReference type="PROSITE" id="PS50258"/>
    </source>
</evidence>
<dbReference type="Pfam" id="PF17102">
    <property type="entry name" value="Stealth_CR3"/>
    <property type="match status" value="1"/>
</dbReference>
<sequence>MLMASIYNYSRSTPIVLWVLAIVEWSSEKYAVVFNSFSDNLLGKSYRTRLCLPVPIDVVYTWVNGTDPDLLYELRKAKAELEEAAKANSTKHKETDSSILKCPYANCVKIPQAAFPIVLPSHVTRKQLEAESSVYRSLVKFESVQSDDLRANFTLATFLSLENVQEATNLTLTIKDRKYRPLQAYYTSDVTIPKSKLQHNVVLVSGFKKDYSSEEVMKLIPTHVASHVFDVEMAGRIGIFRTSTSSEADALLGFEYNFTVGGRYLQFNRANLSGGREMDLSASRFEDNEELRYSLRSLEQYAPWVRHIYIVTNGQIPYWLNLDNPRVTVITHEDIFVNKSHLPTFSSPAIESHLHRIPGLSEKFLYLNDDVMFGDQVWPDDFYTHSKGQKVYLSWNIPDCAPGCPSSWIKDGYCDKACNVSECGYDAGDCAGGAPAFQGGNQWMNQWNGQSEAEMVMCSPGCSNVWIADKYCDQACNSKSCGFDAGDCGVGNFNQLYSITMYSDVHSYSIPIGITEAYFNFSSLTQDRVSRAVYQRQPTVRVAAVSNKYRVLTVVLLDKRNQTTFSVNMTFGEGQHSHHLSFNITTNSGTTALAKRVNKSESEADKKAVPVTEEPPFIFSDLPEHIREPKVLHKPQTHQNLPANMSVSLKELPADIAEELNELQTQLDAGELTAKGFEVKKAALMQRVTMKGNQPIEVQGNAAQPIEAQGNAGQPIEAQGNAGQPIGAQENAGQPIGAQENAAQPIEQENVAQPIGAQGNAGQPIGEQENVAQPIGEQGNAGQPIGAQKNAGQPIGAQENAAQPIEQENVAQPIGAQGNAGQPIGEQENVAQPIGEQGNAGQPIGAQENVAQPIEQENVAQPIETLRDADVHVGRKLQEFVMQDQELGFLPWENTNHFKSLIKKRDITERKAEFAFNKPRNGRHLLDTFALSLHHVNDLYNKMFGVKSRKVPGHIAHMIDREVMEDLYVTFQRQWEITSSHKIRSGADMQYAFSYFYFLMDSKRNNTERDFIDDMDIDNSGVLSDRELRTMATRIFDSPLDLQSLTLLEQHIINCSQHLTLEDTMFSPAVSLSPERYYEPKMPQVTLPLLKNCGPILKLIKSKVQPKPKYRYEVVGDQDINFKMIGTNLSHVVGQLDDLRRHPKKFMCLNDNIDHSNSEAMQVKALLADFYESMFPIKSQFELPPDYRNRFLHVNELREWKRIRDYMKLFVEILLAVLILYTIYSFYEDQIKSNLEKRRRPVGTENV</sequence>
<protein>
    <submittedName>
        <fullName evidence="9">GNPTAB</fullName>
    </submittedName>
</protein>
<reference evidence="9" key="1">
    <citation type="submission" date="2020-06" db="EMBL/GenBank/DDBJ databases">
        <title>Draft genome of Bugula neritina, a colonial animal packing powerful symbionts and potential medicines.</title>
        <authorList>
            <person name="Rayko M."/>
        </authorList>
    </citation>
    <scope>NUCLEOTIDE SEQUENCE [LARGE SCALE GENOMIC DNA]</scope>
    <source>
        <strain evidence="9">Kwan_BN1</strain>
    </source>
</reference>
<evidence type="ECO:0000256" key="1">
    <source>
        <dbReference type="ARBA" id="ARBA00007583"/>
    </source>
</evidence>
<dbReference type="AlphaFoldDB" id="A0A7J7KM39"/>
<keyword evidence="7" id="KW-0472">Membrane</keyword>
<dbReference type="GO" id="GO:0003976">
    <property type="term" value="F:UDP-N-acetylglucosamine-lysosomal-enzyme N-acetylglucosaminephosphotransferase activity"/>
    <property type="evidence" value="ECO:0007669"/>
    <property type="project" value="TreeGrafter"/>
</dbReference>
<dbReference type="Pfam" id="PF11380">
    <property type="entry name" value="Stealth_CR2"/>
    <property type="match status" value="1"/>
</dbReference>
<dbReference type="PANTHER" id="PTHR24045:SF0">
    <property type="entry name" value="N-ACETYLGLUCOSAMINE-1-PHOSPHOTRANSFERASE SUBUNITS ALPHA_BETA"/>
    <property type="match status" value="1"/>
</dbReference>
<feature type="region of interest" description="Disordered" evidence="6">
    <location>
        <begin position="775"/>
        <end position="797"/>
    </location>
</feature>
<keyword evidence="10" id="KW-1185">Reference proteome</keyword>
<dbReference type="Proteomes" id="UP000593567">
    <property type="component" value="Unassembled WGS sequence"/>
</dbReference>
<proteinExistence type="inferred from homology"/>
<dbReference type="GO" id="GO:0046835">
    <property type="term" value="P:carbohydrate phosphorylation"/>
    <property type="evidence" value="ECO:0007669"/>
    <property type="project" value="TreeGrafter"/>
</dbReference>
<keyword evidence="3" id="KW-0677">Repeat</keyword>
<feature type="domain" description="LNR" evidence="8">
    <location>
        <begin position="400"/>
        <end position="445"/>
    </location>
</feature>
<dbReference type="Pfam" id="PF17101">
    <property type="entry name" value="Stealth_CR1"/>
    <property type="match status" value="1"/>
</dbReference>
<dbReference type="GO" id="GO:0016256">
    <property type="term" value="P:N-glycan processing to lysosome"/>
    <property type="evidence" value="ECO:0007669"/>
    <property type="project" value="TreeGrafter"/>
</dbReference>